<name>F8K391_STREN</name>
<keyword evidence="3" id="KW-1185">Reference proteome</keyword>
<sequence length="277" mass="30610">MTRADNEETASPTMQYLAAMTRTLRQQAGLSQEDLGKRINYTGSAISAIETCKSAPSEKALAGLDEVLTGGTGVLKLAGKYLVLDRYPAQFKDAAKLEMSALSLSTYEVLVVEGLLQTEEYARALISCGYPPLPDERVEELVEARMARKALFDRDPVALLNFVMDESVLRRTIGSAEIMKRQLLHLAECSKRRNVTIQVMPLGRGARGEHAGLGGAMRLIETPDHEHLVYIESQRQSILVRKPETVTELFQRYAMIQAQCLSPDESLALIEQLAGEL</sequence>
<dbReference type="OrthoDB" id="3669136at2"/>
<dbReference type="SUPFAM" id="SSF47413">
    <property type="entry name" value="lambda repressor-like DNA-binding domains"/>
    <property type="match status" value="1"/>
</dbReference>
<dbReference type="InterPro" id="IPR010982">
    <property type="entry name" value="Lambda_DNA-bd_dom_sf"/>
</dbReference>
<dbReference type="eggNOG" id="COG1396">
    <property type="taxonomic scope" value="Bacteria"/>
</dbReference>
<dbReference type="InterPro" id="IPR001387">
    <property type="entry name" value="Cro/C1-type_HTH"/>
</dbReference>
<dbReference type="InterPro" id="IPR043917">
    <property type="entry name" value="DUF5753"/>
</dbReference>
<protein>
    <submittedName>
        <fullName evidence="2">Transcriptional regulator, XRE family</fullName>
    </submittedName>
</protein>
<accession>G8WZ65</accession>
<proteinExistence type="predicted"/>
<accession>F8K391</accession>
<dbReference type="SMART" id="SM00530">
    <property type="entry name" value="HTH_XRE"/>
    <property type="match status" value="1"/>
</dbReference>
<gene>
    <name evidence="2" type="ordered locus">SCATT_14430</name>
</gene>
<dbReference type="EMBL" id="CP003219">
    <property type="protein sequence ID" value="AEW93814.1"/>
    <property type="molecule type" value="Genomic_DNA"/>
</dbReference>
<dbReference type="Gene3D" id="1.10.260.40">
    <property type="entry name" value="lambda repressor-like DNA-binding domains"/>
    <property type="match status" value="1"/>
</dbReference>
<dbReference type="Proteomes" id="UP000007842">
    <property type="component" value="Chromosome"/>
</dbReference>
<dbReference type="Pfam" id="PF19054">
    <property type="entry name" value="DUF5753"/>
    <property type="match status" value="1"/>
</dbReference>
<dbReference type="AlphaFoldDB" id="F8K391"/>
<dbReference type="HOGENOM" id="CLU_055817_0_0_11"/>
<dbReference type="PATRIC" id="fig|1003195.11.peg.3021"/>
<dbReference type="PROSITE" id="PS50943">
    <property type="entry name" value="HTH_CROC1"/>
    <property type="match status" value="1"/>
</dbReference>
<dbReference type="CDD" id="cd00093">
    <property type="entry name" value="HTH_XRE"/>
    <property type="match status" value="1"/>
</dbReference>
<feature type="domain" description="HTH cro/C1-type" evidence="1">
    <location>
        <begin position="22"/>
        <end position="75"/>
    </location>
</feature>
<reference evidence="3" key="1">
    <citation type="submission" date="2011-12" db="EMBL/GenBank/DDBJ databases">
        <title>Complete genome sequence of Streptomyces cattleya strain DSM 46488.</title>
        <authorList>
            <person name="Ou H.-Y."/>
            <person name="Li P."/>
            <person name="Zhao C."/>
            <person name="O'Hagan D."/>
            <person name="Deng Z."/>
        </authorList>
    </citation>
    <scope>NUCLEOTIDE SEQUENCE [LARGE SCALE GENOMIC DNA]</scope>
    <source>
        <strain evidence="3">ATCC 35852 / DSM 46488 / JCM 4925 / NBRC 14057 / NRRL 8057</strain>
    </source>
</reference>
<evidence type="ECO:0000259" key="1">
    <source>
        <dbReference type="PROSITE" id="PS50943"/>
    </source>
</evidence>
<dbReference type="Pfam" id="PF13560">
    <property type="entry name" value="HTH_31"/>
    <property type="match status" value="1"/>
</dbReference>
<dbReference type="GO" id="GO:0003677">
    <property type="term" value="F:DNA binding"/>
    <property type="evidence" value="ECO:0007669"/>
    <property type="project" value="InterPro"/>
</dbReference>
<dbReference type="RefSeq" id="WP_014142198.1">
    <property type="nucleotide sequence ID" value="NC_016111.1"/>
</dbReference>
<dbReference type="KEGG" id="scy:SCATT_14430"/>
<dbReference type="STRING" id="1003195.SCATT_14430"/>
<evidence type="ECO:0000313" key="2">
    <source>
        <dbReference type="EMBL" id="AEW93814.1"/>
    </source>
</evidence>
<dbReference type="KEGG" id="sct:SCAT_1440"/>
<organism evidence="2 3">
    <name type="scientific">Streptantibioticus cattleyicolor (strain ATCC 35852 / DSM 46488 / JCM 4925 / NBRC 14057 / NRRL 8057)</name>
    <name type="common">Streptomyces cattleya</name>
    <dbReference type="NCBI Taxonomy" id="1003195"/>
    <lineage>
        <taxon>Bacteria</taxon>
        <taxon>Bacillati</taxon>
        <taxon>Actinomycetota</taxon>
        <taxon>Actinomycetes</taxon>
        <taxon>Kitasatosporales</taxon>
        <taxon>Streptomycetaceae</taxon>
        <taxon>Streptantibioticus</taxon>
    </lineage>
</organism>
<evidence type="ECO:0000313" key="3">
    <source>
        <dbReference type="Proteomes" id="UP000007842"/>
    </source>
</evidence>